<proteinExistence type="predicted"/>
<keyword evidence="3" id="KW-1185">Reference proteome</keyword>
<protein>
    <submittedName>
        <fullName evidence="2">Heterokaryon incompatibility domain-containing protein</fullName>
    </submittedName>
</protein>
<dbReference type="PANTHER" id="PTHR33112:SF9">
    <property type="entry name" value="HETEROKARYON INCOMPATIBILITY DOMAIN-CONTAINING PROTEIN"/>
    <property type="match status" value="1"/>
</dbReference>
<sequence length="180" mass="20627">MQDDPQNWLEESTRMADIYTNAFIGLFAGHAKDGNGGLYFNRYNPDPFLRVEKVAVKDSRGQERAMCIQKQRLIGHDLTFSFDLFPDLPSYECRQLPTVTEPLYQRGWVFQELHLSPHAILLNSTELIWVCNQDAQCECGETTKNSFATKYFFTHVPKTADDLGAVKGHLFYKHGRQCAS</sequence>
<name>A0A8H5NWW0_9HYPO</name>
<dbReference type="EMBL" id="JAAOAR010000436">
    <property type="protein sequence ID" value="KAF5582366.1"/>
    <property type="molecule type" value="Genomic_DNA"/>
</dbReference>
<dbReference type="PANTHER" id="PTHR33112">
    <property type="entry name" value="DOMAIN PROTEIN, PUTATIVE-RELATED"/>
    <property type="match status" value="1"/>
</dbReference>
<dbReference type="Pfam" id="PF06985">
    <property type="entry name" value="HET"/>
    <property type="match status" value="1"/>
</dbReference>
<dbReference type="Proteomes" id="UP000544095">
    <property type="component" value="Unassembled WGS sequence"/>
</dbReference>
<gene>
    <name evidence="2" type="ORF">FPANT_8557</name>
</gene>
<comment type="caution">
    <text evidence="2">The sequence shown here is derived from an EMBL/GenBank/DDBJ whole genome shotgun (WGS) entry which is preliminary data.</text>
</comment>
<accession>A0A8H5NWW0</accession>
<evidence type="ECO:0000259" key="1">
    <source>
        <dbReference type="Pfam" id="PF06985"/>
    </source>
</evidence>
<evidence type="ECO:0000313" key="2">
    <source>
        <dbReference type="EMBL" id="KAF5582366.1"/>
    </source>
</evidence>
<dbReference type="InterPro" id="IPR010730">
    <property type="entry name" value="HET"/>
</dbReference>
<feature type="domain" description="Heterokaryon incompatibility" evidence="1">
    <location>
        <begin position="2"/>
        <end position="112"/>
    </location>
</feature>
<reference evidence="2 3" key="1">
    <citation type="submission" date="2020-05" db="EMBL/GenBank/DDBJ databases">
        <title>Identification and distribution of gene clusters putatively required for synthesis of sphingolipid metabolism inhibitors in phylogenetically diverse species of the filamentous fungus Fusarium.</title>
        <authorList>
            <person name="Kim H.-S."/>
            <person name="Busman M."/>
            <person name="Brown D.W."/>
            <person name="Divon H."/>
            <person name="Uhlig S."/>
            <person name="Proctor R.H."/>
        </authorList>
    </citation>
    <scope>NUCLEOTIDE SEQUENCE [LARGE SCALE GENOMIC DNA]</scope>
    <source>
        <strain evidence="2 3">NRRL 25211</strain>
    </source>
</reference>
<organism evidence="2 3">
    <name type="scientific">Fusarium pseudoanthophilum</name>
    <dbReference type="NCBI Taxonomy" id="48495"/>
    <lineage>
        <taxon>Eukaryota</taxon>
        <taxon>Fungi</taxon>
        <taxon>Dikarya</taxon>
        <taxon>Ascomycota</taxon>
        <taxon>Pezizomycotina</taxon>
        <taxon>Sordariomycetes</taxon>
        <taxon>Hypocreomycetidae</taxon>
        <taxon>Hypocreales</taxon>
        <taxon>Nectriaceae</taxon>
        <taxon>Fusarium</taxon>
        <taxon>Fusarium fujikuroi species complex</taxon>
    </lineage>
</organism>
<dbReference type="AlphaFoldDB" id="A0A8H5NWW0"/>
<evidence type="ECO:0000313" key="3">
    <source>
        <dbReference type="Proteomes" id="UP000544095"/>
    </source>
</evidence>